<dbReference type="EMBL" id="KN839867">
    <property type="protein sequence ID" value="KIJ60935.1"/>
    <property type="molecule type" value="Genomic_DNA"/>
</dbReference>
<protein>
    <submittedName>
        <fullName evidence="1">Uncharacterized protein</fullName>
    </submittedName>
</protein>
<evidence type="ECO:0000313" key="1">
    <source>
        <dbReference type="EMBL" id="KIJ60935.1"/>
    </source>
</evidence>
<keyword evidence="2" id="KW-1185">Reference proteome</keyword>
<evidence type="ECO:0000313" key="2">
    <source>
        <dbReference type="Proteomes" id="UP000053820"/>
    </source>
</evidence>
<dbReference type="HOGENOM" id="CLU_3068969_0_0_1"/>
<gene>
    <name evidence="1" type="ORF">HYDPIDRAFT_116632</name>
</gene>
<accession>A0A0C9VSQ3</accession>
<reference evidence="1 2" key="1">
    <citation type="submission" date="2014-04" db="EMBL/GenBank/DDBJ databases">
        <title>Evolutionary Origins and Diversification of the Mycorrhizal Mutualists.</title>
        <authorList>
            <consortium name="DOE Joint Genome Institute"/>
            <consortium name="Mycorrhizal Genomics Consortium"/>
            <person name="Kohler A."/>
            <person name="Kuo A."/>
            <person name="Nagy L.G."/>
            <person name="Floudas D."/>
            <person name="Copeland A."/>
            <person name="Barry K.W."/>
            <person name="Cichocki N."/>
            <person name="Veneault-Fourrey C."/>
            <person name="LaButti K."/>
            <person name="Lindquist E.A."/>
            <person name="Lipzen A."/>
            <person name="Lundell T."/>
            <person name="Morin E."/>
            <person name="Murat C."/>
            <person name="Riley R."/>
            <person name="Ohm R."/>
            <person name="Sun H."/>
            <person name="Tunlid A."/>
            <person name="Henrissat B."/>
            <person name="Grigoriev I.V."/>
            <person name="Hibbett D.S."/>
            <person name="Martin F."/>
        </authorList>
    </citation>
    <scope>NUCLEOTIDE SEQUENCE [LARGE SCALE GENOMIC DNA]</scope>
    <source>
        <strain evidence="1 2">MD-312</strain>
    </source>
</reference>
<dbReference type="Proteomes" id="UP000053820">
    <property type="component" value="Unassembled WGS sequence"/>
</dbReference>
<name>A0A0C9VSQ3_9AGAM</name>
<sequence length="53" mass="5815">MCAVVTWLSLYGVPVKMGIWCHVKSPSFPLLSFGVCQGGPVTMRPTSTEVRFL</sequence>
<organism evidence="1 2">
    <name type="scientific">Hydnomerulius pinastri MD-312</name>
    <dbReference type="NCBI Taxonomy" id="994086"/>
    <lineage>
        <taxon>Eukaryota</taxon>
        <taxon>Fungi</taxon>
        <taxon>Dikarya</taxon>
        <taxon>Basidiomycota</taxon>
        <taxon>Agaricomycotina</taxon>
        <taxon>Agaricomycetes</taxon>
        <taxon>Agaricomycetidae</taxon>
        <taxon>Boletales</taxon>
        <taxon>Boletales incertae sedis</taxon>
        <taxon>Leucogyrophana</taxon>
    </lineage>
</organism>
<dbReference type="AlphaFoldDB" id="A0A0C9VSQ3"/>
<proteinExistence type="predicted"/>